<dbReference type="PROSITE" id="PS50071">
    <property type="entry name" value="HOMEOBOX_2"/>
    <property type="match status" value="1"/>
</dbReference>
<dbReference type="GO" id="GO:0003677">
    <property type="term" value="F:DNA binding"/>
    <property type="evidence" value="ECO:0007669"/>
    <property type="project" value="UniProtKB-UniRule"/>
</dbReference>
<dbReference type="RefSeq" id="XP_064664407.1">
    <property type="nucleotide sequence ID" value="XM_064798173.1"/>
</dbReference>
<evidence type="ECO:0000256" key="2">
    <source>
        <dbReference type="ARBA" id="ARBA00023155"/>
    </source>
</evidence>
<feature type="region of interest" description="Disordered" evidence="6">
    <location>
        <begin position="225"/>
        <end position="244"/>
    </location>
</feature>
<evidence type="ECO:0000256" key="6">
    <source>
        <dbReference type="SAM" id="MobiDB-lite"/>
    </source>
</evidence>
<feature type="compositionally biased region" description="Polar residues" evidence="6">
    <location>
        <begin position="345"/>
        <end position="362"/>
    </location>
</feature>
<feature type="domain" description="Homeobox" evidence="7">
    <location>
        <begin position="201"/>
        <end position="264"/>
    </location>
</feature>
<evidence type="ECO:0000256" key="1">
    <source>
        <dbReference type="ARBA" id="ARBA00023125"/>
    </source>
</evidence>
<dbReference type="SMART" id="SM00389">
    <property type="entry name" value="HOX"/>
    <property type="match status" value="1"/>
</dbReference>
<dbReference type="Pfam" id="PF03221">
    <property type="entry name" value="HTH_Tnp_Tc5"/>
    <property type="match status" value="1"/>
</dbReference>
<dbReference type="EMBL" id="JAVRRT010000001">
    <property type="protein sequence ID" value="KAK5175769.1"/>
    <property type="molecule type" value="Genomic_DNA"/>
</dbReference>
<dbReference type="Pfam" id="PF05920">
    <property type="entry name" value="Homeobox_KN"/>
    <property type="match status" value="1"/>
</dbReference>
<dbReference type="InterPro" id="IPR001356">
    <property type="entry name" value="HD"/>
</dbReference>
<keyword evidence="1 5" id="KW-0238">DNA-binding</keyword>
<evidence type="ECO:0000256" key="5">
    <source>
        <dbReference type="PROSITE-ProRule" id="PRU00108"/>
    </source>
</evidence>
<feature type="compositionally biased region" description="Basic and acidic residues" evidence="6">
    <location>
        <begin position="290"/>
        <end position="310"/>
    </location>
</feature>
<dbReference type="InterPro" id="IPR013087">
    <property type="entry name" value="Znf_C2H2_type"/>
</dbReference>
<dbReference type="InterPro" id="IPR009057">
    <property type="entry name" value="Homeodomain-like_sf"/>
</dbReference>
<dbReference type="InterPro" id="IPR050224">
    <property type="entry name" value="TALE_homeobox"/>
</dbReference>
<sequence>MPTINEEYEAFIPPLADFSELLELPDNAFTASGDLLSGLSSTAEPSSVEYAILERAIGADVDPDPSYSPDDQLGNWNLPGPANDQYVSLEEPDYAKFENWIPQFIRPTKPCDYCGPRRLNCYITRGETCCTPCHSLFRECSLTNTRTLEGMNAATGHLLDTLHVVDEDIAKEQGTLTGIKPLKSKTGFTSLPSVRSDDAPGSSKRNGIRFPRHAVKVLRDWLDAHQDNPYPTEKEKAELEKRTELSSSQIANWLANARRRRKVTEKARKPMSSPSLKPTTPAIDIPAQDKPWDELNPLERWKNSPPEHDPASITDIANAVANSDLPVDQVSTSPSSAGRRHKRSSAGSGFSNSRAPSTTSFETGQTSSKSASTSAAWSQQSSQSRGSFGSFSSGLAGKKDRRRRRRPAQSTLRNPAEEKKRIFQCTFCTDTFKSKYDWTRHEKSLHLSLEKWICAPLGPVIADPTTGVKTCVYCEEQDPSDEHVETHNHRQCEEKGLDARTFYRKDHLRQHLRLMHSCAMIPCMDNWKSTAVNINSRCGFCGKRFTNWNERVDHLTAHFKAGARMGEWKGCRGLDPAVAAQVTNAMPPYLIGVESTSPNPFSATDRGTWREDLPRLEDGQYALDFGNLYYEEIGPSQKQEKITGLPAKSTCWEILTVRLGQYANEMAEKGIVLTDEMLQVRARYILYESNDTWNQTAADNPEWLDLFKKAHGLDFIPGKVGAPGQNVPEDLETYQDLGLRIPFQVQLKTYNAAAARHREETKRERDVWAILSKEGVLHDPKTGKCTHIECEDNIFDSHTAPCDGANKNTWRWCTYQLPPSEARKVAALVWPSRVDDDVSQQRAKNLARGLNALSHVCAEGECPPAVTDSQRDDYHPRHRYELPKERAQRFATTTGPWEHSGLMPPTISTAELANTPNTTSTGAMMEFLGGEIGQHLPFSADPETALIPINNDFDWAMPTTEAEEAAINRDIDRLIAETSGGQQQPAMTGMEFPAMTGPDTTAMPDFNFDMDMDFDGVFDMPMDDTFGPMGGS</sequence>
<evidence type="ECO:0000313" key="9">
    <source>
        <dbReference type="EMBL" id="KAK5175769.1"/>
    </source>
</evidence>
<keyword evidence="4" id="KW-0479">Metal-binding</keyword>
<keyword evidence="4" id="KW-0862">Zinc</keyword>
<gene>
    <name evidence="9" type="ORF">LTR77_000909</name>
</gene>
<dbReference type="GeneID" id="89922258"/>
<evidence type="ECO:0000256" key="3">
    <source>
        <dbReference type="ARBA" id="ARBA00023242"/>
    </source>
</evidence>
<feature type="region of interest" description="Disordered" evidence="6">
    <location>
        <begin position="187"/>
        <end position="207"/>
    </location>
</feature>
<dbReference type="Proteomes" id="UP001337655">
    <property type="component" value="Unassembled WGS sequence"/>
</dbReference>
<keyword evidence="10" id="KW-1185">Reference proteome</keyword>
<keyword evidence="2 5" id="KW-0371">Homeobox</keyword>
<feature type="domain" description="C2H2-type" evidence="8">
    <location>
        <begin position="423"/>
        <end position="451"/>
    </location>
</feature>
<dbReference type="PROSITE" id="PS50157">
    <property type="entry name" value="ZINC_FINGER_C2H2_2"/>
    <property type="match status" value="1"/>
</dbReference>
<dbReference type="CDD" id="cd00086">
    <property type="entry name" value="homeodomain"/>
    <property type="match status" value="1"/>
</dbReference>
<evidence type="ECO:0000256" key="4">
    <source>
        <dbReference type="PROSITE-ProRule" id="PRU00042"/>
    </source>
</evidence>
<keyword evidence="3 5" id="KW-0539">Nucleus</keyword>
<accession>A0AAV9PPC6</accession>
<evidence type="ECO:0000259" key="7">
    <source>
        <dbReference type="PROSITE" id="PS50071"/>
    </source>
</evidence>
<feature type="region of interest" description="Disordered" evidence="6">
    <location>
        <begin position="256"/>
        <end position="416"/>
    </location>
</feature>
<dbReference type="AlphaFoldDB" id="A0AAV9PPC6"/>
<feature type="DNA-binding region" description="Homeobox" evidence="5">
    <location>
        <begin position="203"/>
        <end position="265"/>
    </location>
</feature>
<comment type="subcellular location">
    <subcellularLocation>
        <location evidence="5">Nucleus</location>
    </subcellularLocation>
</comment>
<dbReference type="PROSITE" id="PS00028">
    <property type="entry name" value="ZINC_FINGER_C2H2_1"/>
    <property type="match status" value="2"/>
</dbReference>
<proteinExistence type="predicted"/>
<dbReference type="SUPFAM" id="SSF46689">
    <property type="entry name" value="Homeodomain-like"/>
    <property type="match status" value="1"/>
</dbReference>
<dbReference type="Gene3D" id="1.10.10.60">
    <property type="entry name" value="Homeodomain-like"/>
    <property type="match status" value="1"/>
</dbReference>
<dbReference type="InterPro" id="IPR008422">
    <property type="entry name" value="KN_HD"/>
</dbReference>
<keyword evidence="4" id="KW-0863">Zinc-finger</keyword>
<dbReference type="InterPro" id="IPR006600">
    <property type="entry name" value="HTH_CenpB_DNA-bd_dom"/>
</dbReference>
<dbReference type="GO" id="GO:0006355">
    <property type="term" value="P:regulation of DNA-templated transcription"/>
    <property type="evidence" value="ECO:0007669"/>
    <property type="project" value="InterPro"/>
</dbReference>
<evidence type="ECO:0000259" key="8">
    <source>
        <dbReference type="PROSITE" id="PS50157"/>
    </source>
</evidence>
<comment type="caution">
    <text evidence="9">The sequence shown here is derived from an EMBL/GenBank/DDBJ whole genome shotgun (WGS) entry which is preliminary data.</text>
</comment>
<feature type="compositionally biased region" description="Low complexity" evidence="6">
    <location>
        <begin position="363"/>
        <end position="394"/>
    </location>
</feature>
<organism evidence="9 10">
    <name type="scientific">Saxophila tyrrhenica</name>
    <dbReference type="NCBI Taxonomy" id="1690608"/>
    <lineage>
        <taxon>Eukaryota</taxon>
        <taxon>Fungi</taxon>
        <taxon>Dikarya</taxon>
        <taxon>Ascomycota</taxon>
        <taxon>Pezizomycotina</taxon>
        <taxon>Dothideomycetes</taxon>
        <taxon>Dothideomycetidae</taxon>
        <taxon>Mycosphaerellales</taxon>
        <taxon>Extremaceae</taxon>
        <taxon>Saxophila</taxon>
    </lineage>
</organism>
<dbReference type="PANTHER" id="PTHR11850">
    <property type="entry name" value="HOMEOBOX PROTEIN TRANSCRIPTION FACTORS"/>
    <property type="match status" value="1"/>
</dbReference>
<reference evidence="9 10" key="1">
    <citation type="submission" date="2023-08" db="EMBL/GenBank/DDBJ databases">
        <title>Black Yeasts Isolated from many extreme environments.</title>
        <authorList>
            <person name="Coleine C."/>
            <person name="Stajich J.E."/>
            <person name="Selbmann L."/>
        </authorList>
    </citation>
    <scope>NUCLEOTIDE SEQUENCE [LARGE SCALE GENOMIC DNA]</scope>
    <source>
        <strain evidence="9 10">CCFEE 5935</strain>
    </source>
</reference>
<protein>
    <submittedName>
        <fullName evidence="9">Uncharacterized protein</fullName>
    </submittedName>
</protein>
<name>A0AAV9PPC6_9PEZI</name>
<dbReference type="GO" id="GO:0008270">
    <property type="term" value="F:zinc ion binding"/>
    <property type="evidence" value="ECO:0007669"/>
    <property type="project" value="UniProtKB-KW"/>
</dbReference>
<dbReference type="GO" id="GO:0005634">
    <property type="term" value="C:nucleus"/>
    <property type="evidence" value="ECO:0007669"/>
    <property type="project" value="UniProtKB-SubCell"/>
</dbReference>
<evidence type="ECO:0000313" key="10">
    <source>
        <dbReference type="Proteomes" id="UP001337655"/>
    </source>
</evidence>
<dbReference type="SMART" id="SM00355">
    <property type="entry name" value="ZnF_C2H2"/>
    <property type="match status" value="3"/>
</dbReference>